<feature type="region of interest" description="Disordered" evidence="7">
    <location>
        <begin position="518"/>
        <end position="562"/>
    </location>
</feature>
<feature type="compositionally biased region" description="Basic residues" evidence="7">
    <location>
        <begin position="546"/>
        <end position="562"/>
    </location>
</feature>
<feature type="transmembrane region" description="Helical" evidence="8">
    <location>
        <begin position="252"/>
        <end position="277"/>
    </location>
</feature>
<reference evidence="9 10" key="1">
    <citation type="submission" date="2017-06" db="EMBL/GenBank/DDBJ databases">
        <title>Cultured bacterium strain Saccharothrix yanglingensis Hhs.015.</title>
        <authorList>
            <person name="Xia Y."/>
        </authorList>
    </citation>
    <scope>NUCLEOTIDE SEQUENCE [LARGE SCALE GENOMIC DNA]</scope>
    <source>
        <strain evidence="9 10">Hhs.015</strain>
    </source>
</reference>
<keyword evidence="6 8" id="KW-0472">Membrane</keyword>
<evidence type="ECO:0000313" key="9">
    <source>
        <dbReference type="EMBL" id="MDQ2586691.1"/>
    </source>
</evidence>
<feature type="transmembrane region" description="Helical" evidence="8">
    <location>
        <begin position="363"/>
        <end position="384"/>
    </location>
</feature>
<feature type="transmembrane region" description="Helical" evidence="8">
    <location>
        <begin position="162"/>
        <end position="180"/>
    </location>
</feature>
<evidence type="ECO:0000256" key="5">
    <source>
        <dbReference type="ARBA" id="ARBA00022989"/>
    </source>
</evidence>
<evidence type="ECO:0000256" key="1">
    <source>
        <dbReference type="ARBA" id="ARBA00004651"/>
    </source>
</evidence>
<feature type="transmembrane region" description="Helical" evidence="8">
    <location>
        <begin position="490"/>
        <end position="509"/>
    </location>
</feature>
<accession>A0ABU0X3I5</accession>
<evidence type="ECO:0000313" key="10">
    <source>
        <dbReference type="Proteomes" id="UP001225605"/>
    </source>
</evidence>
<keyword evidence="3" id="KW-1003">Cell membrane</keyword>
<feature type="transmembrane region" description="Helical" evidence="8">
    <location>
        <begin position="289"/>
        <end position="309"/>
    </location>
</feature>
<dbReference type="PANTHER" id="PTHR23517">
    <property type="entry name" value="RESISTANCE PROTEIN MDTM, PUTATIVE-RELATED-RELATED"/>
    <property type="match status" value="1"/>
</dbReference>
<feature type="transmembrane region" description="Helical" evidence="8">
    <location>
        <begin position="421"/>
        <end position="440"/>
    </location>
</feature>
<dbReference type="InterPro" id="IPR011701">
    <property type="entry name" value="MFS"/>
</dbReference>
<evidence type="ECO:0000256" key="6">
    <source>
        <dbReference type="ARBA" id="ARBA00023136"/>
    </source>
</evidence>
<protein>
    <submittedName>
        <fullName evidence="9">MFS transporter</fullName>
    </submittedName>
</protein>
<name>A0ABU0X3I5_9PSEU</name>
<dbReference type="InterPro" id="IPR050171">
    <property type="entry name" value="MFS_Transporters"/>
</dbReference>
<feature type="transmembrane region" description="Helical" evidence="8">
    <location>
        <begin position="461"/>
        <end position="484"/>
    </location>
</feature>
<feature type="compositionally biased region" description="Low complexity" evidence="7">
    <location>
        <begin position="84"/>
        <end position="103"/>
    </location>
</feature>
<keyword evidence="5 8" id="KW-1133">Transmembrane helix</keyword>
<feature type="transmembrane region" description="Helical" evidence="8">
    <location>
        <begin position="214"/>
        <end position="240"/>
    </location>
</feature>
<sequence>MPRPGQPGFARADPALVRPGRTPGVPRRRQRLPGAPGVRRPAGGGPPHDPGLPRRQAPAARPVRRRPRPVGSVAAGPHPDRALRAAQAAGPGRRVGRRGAQGVHGTGWQVRSGHGGPVARSRGRPVLVGALLVDSIGSGLYVPLSLIYFVELAGVPQVSLGAMLSAAALLTLPLPVWVGYLADRYGAFPLVIGSHVLQAAGFLGYGWASHPAEVFAVVLAVAAGVRVFWSVVFTAVADFADGSPSAMAKDLWFAWVNTFRLVGFGTGVLISGIALSVDEPGAYLATSRSAAGCYLVSAVALALFVRVPARAHDPDDVGTGYRAVLRDRPFLGFTALNAVFALSSRMLALGLPSTVLYELRGPGWVTSAVLVANTALLAAFTAPVTAFLRRFRRTRVLMLAACLWSVWGFSFAALAPGGPVWLLPVLAGGAALLFTAAEILHGPTSTALVNDLAPVAARGRYLAAFQYSFTASGIVAPLFFTALFDLRPGLPWLVLGLVNLGALAGVRAFERVAGERRPGDAVRAGPGVSGPGRGWRRARGSDRPRRPGPRPRSVRSSPRRPR</sequence>
<evidence type="ECO:0000256" key="8">
    <source>
        <dbReference type="SAM" id="Phobius"/>
    </source>
</evidence>
<dbReference type="EMBL" id="NSDM01000010">
    <property type="protein sequence ID" value="MDQ2586691.1"/>
    <property type="molecule type" value="Genomic_DNA"/>
</dbReference>
<comment type="caution">
    <text evidence="9">The sequence shown here is derived from an EMBL/GenBank/DDBJ whole genome shotgun (WGS) entry which is preliminary data.</text>
</comment>
<keyword evidence="2" id="KW-0813">Transport</keyword>
<feature type="transmembrane region" description="Helical" evidence="8">
    <location>
        <begin position="187"/>
        <end position="208"/>
    </location>
</feature>
<comment type="subcellular location">
    <subcellularLocation>
        <location evidence="1">Cell membrane</location>
        <topology evidence="1">Multi-pass membrane protein</topology>
    </subcellularLocation>
</comment>
<dbReference type="InterPro" id="IPR036259">
    <property type="entry name" value="MFS_trans_sf"/>
</dbReference>
<organism evidence="9 10">
    <name type="scientific">Saccharothrix yanglingensis</name>
    <dbReference type="NCBI Taxonomy" id="659496"/>
    <lineage>
        <taxon>Bacteria</taxon>
        <taxon>Bacillati</taxon>
        <taxon>Actinomycetota</taxon>
        <taxon>Actinomycetes</taxon>
        <taxon>Pseudonocardiales</taxon>
        <taxon>Pseudonocardiaceae</taxon>
        <taxon>Saccharothrix</taxon>
    </lineage>
</organism>
<evidence type="ECO:0000256" key="3">
    <source>
        <dbReference type="ARBA" id="ARBA00022475"/>
    </source>
</evidence>
<dbReference type="Proteomes" id="UP001225605">
    <property type="component" value="Unassembled WGS sequence"/>
</dbReference>
<feature type="transmembrane region" description="Helical" evidence="8">
    <location>
        <begin position="126"/>
        <end position="150"/>
    </location>
</feature>
<dbReference type="PANTHER" id="PTHR23517:SF2">
    <property type="entry name" value="MULTIDRUG RESISTANCE PROTEIN MDTH"/>
    <property type="match status" value="1"/>
</dbReference>
<keyword evidence="10" id="KW-1185">Reference proteome</keyword>
<evidence type="ECO:0000256" key="7">
    <source>
        <dbReference type="SAM" id="MobiDB-lite"/>
    </source>
</evidence>
<dbReference type="SUPFAM" id="SSF103473">
    <property type="entry name" value="MFS general substrate transporter"/>
    <property type="match status" value="1"/>
</dbReference>
<evidence type="ECO:0000256" key="4">
    <source>
        <dbReference type="ARBA" id="ARBA00022692"/>
    </source>
</evidence>
<proteinExistence type="predicted"/>
<feature type="transmembrane region" description="Helical" evidence="8">
    <location>
        <begin position="396"/>
        <end position="415"/>
    </location>
</feature>
<dbReference type="Pfam" id="PF07690">
    <property type="entry name" value="MFS_1"/>
    <property type="match status" value="1"/>
</dbReference>
<evidence type="ECO:0000256" key="2">
    <source>
        <dbReference type="ARBA" id="ARBA00022448"/>
    </source>
</evidence>
<keyword evidence="4 8" id="KW-0812">Transmembrane</keyword>
<dbReference type="Gene3D" id="1.20.1250.20">
    <property type="entry name" value="MFS general substrate transporter like domains"/>
    <property type="match status" value="1"/>
</dbReference>
<feature type="region of interest" description="Disordered" evidence="7">
    <location>
        <begin position="1"/>
        <end position="119"/>
    </location>
</feature>
<gene>
    <name evidence="9" type="ORF">CKY47_22390</name>
</gene>
<feature type="transmembrane region" description="Helical" evidence="8">
    <location>
        <begin position="330"/>
        <end position="351"/>
    </location>
</feature>